<proteinExistence type="predicted"/>
<keyword evidence="1" id="KW-0472">Membrane</keyword>
<name>A0A7S8HED3_9BACI</name>
<feature type="transmembrane region" description="Helical" evidence="1">
    <location>
        <begin position="6"/>
        <end position="24"/>
    </location>
</feature>
<organism evidence="2 3">
    <name type="scientific">Mangrovibacillus cuniculi</name>
    <dbReference type="NCBI Taxonomy" id="2593652"/>
    <lineage>
        <taxon>Bacteria</taxon>
        <taxon>Bacillati</taxon>
        <taxon>Bacillota</taxon>
        <taxon>Bacilli</taxon>
        <taxon>Bacillales</taxon>
        <taxon>Bacillaceae</taxon>
        <taxon>Mangrovibacillus</taxon>
    </lineage>
</organism>
<dbReference type="AlphaFoldDB" id="A0A7S8HED3"/>
<keyword evidence="1" id="KW-1133">Transmembrane helix</keyword>
<dbReference type="RefSeq" id="WP_239673099.1">
    <property type="nucleotide sequence ID" value="NZ_CP049742.1"/>
</dbReference>
<accession>A0A7S8HED3</accession>
<keyword evidence="1" id="KW-0812">Transmembrane</keyword>
<evidence type="ECO:0000313" key="3">
    <source>
        <dbReference type="Proteomes" id="UP000593626"/>
    </source>
</evidence>
<evidence type="ECO:0000313" key="2">
    <source>
        <dbReference type="EMBL" id="QPC45592.1"/>
    </source>
</evidence>
<reference evidence="2 3" key="1">
    <citation type="submission" date="2019-07" db="EMBL/GenBank/DDBJ databases">
        <title>Genome sequence of 2 isolates from Red Sea Mangroves.</title>
        <authorList>
            <person name="Sefrji F."/>
            <person name="Michoud G."/>
            <person name="Merlino G."/>
            <person name="Daffonchio D."/>
        </authorList>
    </citation>
    <scope>NUCLEOTIDE SEQUENCE [LARGE SCALE GENOMIC DNA]</scope>
    <source>
        <strain evidence="2 3">R1DC41</strain>
    </source>
</reference>
<dbReference type="Proteomes" id="UP000593626">
    <property type="component" value="Chromosome"/>
</dbReference>
<dbReference type="EMBL" id="CP049742">
    <property type="protein sequence ID" value="QPC45592.1"/>
    <property type="molecule type" value="Genomic_DNA"/>
</dbReference>
<dbReference type="KEGG" id="mcui:G8O30_00670"/>
<gene>
    <name evidence="2" type="ORF">G8O30_00670</name>
</gene>
<protein>
    <submittedName>
        <fullName evidence="2">Uncharacterized protein</fullName>
    </submittedName>
</protein>
<feature type="transmembrane region" description="Helical" evidence="1">
    <location>
        <begin position="60"/>
        <end position="79"/>
    </location>
</feature>
<evidence type="ECO:0000256" key="1">
    <source>
        <dbReference type="SAM" id="Phobius"/>
    </source>
</evidence>
<feature type="transmembrane region" description="Helical" evidence="1">
    <location>
        <begin position="36"/>
        <end position="54"/>
    </location>
</feature>
<keyword evidence="3" id="KW-1185">Reference proteome</keyword>
<sequence>MWLKVLLALFATLGYWLMYFSVFGKKKQIDDMEGGGISFSFFELVFDMILNFSPTMVKRILLFLIGLLLAVSSTFGLIFA</sequence>